<evidence type="ECO:0008006" key="3">
    <source>
        <dbReference type="Google" id="ProtNLM"/>
    </source>
</evidence>
<keyword evidence="2" id="KW-1185">Reference proteome</keyword>
<evidence type="ECO:0000313" key="2">
    <source>
        <dbReference type="Proteomes" id="UP000292209"/>
    </source>
</evidence>
<accession>A0A4Q7P6F7</accession>
<protein>
    <recommendedName>
        <fullName evidence="3">Lipoprotein</fullName>
    </recommendedName>
</protein>
<reference evidence="1 2" key="1">
    <citation type="submission" date="2019-02" db="EMBL/GenBank/DDBJ databases">
        <title>Genomic Encyclopedia of Archaeal and Bacterial Type Strains, Phase II (KMG-II): from individual species to whole genera.</title>
        <authorList>
            <person name="Goeker M."/>
        </authorList>
    </citation>
    <scope>NUCLEOTIDE SEQUENCE [LARGE SCALE GENOMIC DNA]</scope>
    <source>
        <strain evidence="1 2">DSM 21411</strain>
    </source>
</reference>
<dbReference type="RefSeq" id="WP_130274218.1">
    <property type="nucleotide sequence ID" value="NZ_SGXG01000001.1"/>
</dbReference>
<dbReference type="AlphaFoldDB" id="A0A4Q7P6F7"/>
<dbReference type="EMBL" id="SGXG01000001">
    <property type="protein sequence ID" value="RZS95060.1"/>
    <property type="molecule type" value="Genomic_DNA"/>
</dbReference>
<gene>
    <name evidence="1" type="ORF">BC751_0575</name>
</gene>
<name>A0A4Q7P6F7_9BACT</name>
<sequence>MKKALLILIVFVITISCNYDLTRTKPYLGTTKEILTLHLGDPSMTINNQEKGEILVYFFNKRTATSGPFGAGFRAPQFLASDKSFVHDIDLWNYVVFLVDPEDIIYKTEKIYYTVSPQELKRMLLERYN</sequence>
<organism evidence="1 2">
    <name type="scientific">Cecembia calidifontis</name>
    <dbReference type="NCBI Taxonomy" id="1187080"/>
    <lineage>
        <taxon>Bacteria</taxon>
        <taxon>Pseudomonadati</taxon>
        <taxon>Bacteroidota</taxon>
        <taxon>Cytophagia</taxon>
        <taxon>Cytophagales</taxon>
        <taxon>Cyclobacteriaceae</taxon>
        <taxon>Cecembia</taxon>
    </lineage>
</organism>
<proteinExistence type="predicted"/>
<dbReference type="OrthoDB" id="839331at2"/>
<comment type="caution">
    <text evidence="1">The sequence shown here is derived from an EMBL/GenBank/DDBJ whole genome shotgun (WGS) entry which is preliminary data.</text>
</comment>
<dbReference type="PROSITE" id="PS51257">
    <property type="entry name" value="PROKAR_LIPOPROTEIN"/>
    <property type="match status" value="1"/>
</dbReference>
<dbReference type="Proteomes" id="UP000292209">
    <property type="component" value="Unassembled WGS sequence"/>
</dbReference>
<evidence type="ECO:0000313" key="1">
    <source>
        <dbReference type="EMBL" id="RZS95060.1"/>
    </source>
</evidence>